<name>A0A2H0W5R0_9BACT</name>
<comment type="caution">
    <text evidence="2">The sequence shown here is derived from an EMBL/GenBank/DDBJ whole genome shotgun (WGS) entry which is preliminary data.</text>
</comment>
<accession>A0A2H0W5R0</accession>
<feature type="chain" id="PRO_5013554018" evidence="1">
    <location>
        <begin position="29"/>
        <end position="611"/>
    </location>
</feature>
<dbReference type="EMBL" id="PEZW01000025">
    <property type="protein sequence ID" value="PIS07419.1"/>
    <property type="molecule type" value="Genomic_DNA"/>
</dbReference>
<feature type="signal peptide" evidence="1">
    <location>
        <begin position="1"/>
        <end position="28"/>
    </location>
</feature>
<evidence type="ECO:0000313" key="3">
    <source>
        <dbReference type="Proteomes" id="UP000231382"/>
    </source>
</evidence>
<proteinExistence type="predicted"/>
<sequence length="611" mass="64341">MIQTFKKIIVYIVLFSFALTSLPQGVLAANVSNSGIYTDPAESKSTWVLNQATTAEAGAINQKTITHSITGTSGSTMVVKWNQDARGAYQKTKLKNAGLKGYYIYSLQSYSLGTTQSGAISNPYGTDIYLVTTPTALLGGGVPAPSSQYSVTGLYYKEQSSSETISETITLYSESNTNEAVYLYPVYSNQYSWANDSSLTSTLKPYLQDTSLYLRNNHPTLATGGLPAQYSNFCSSLVIEPDSSTNPAWQLVKALQDETSDFHKQVRAKMITAGATGDNVSTEDIALNQATSSNASVDKSLYKKFYSDMDRTNSNFYPNKIPNTGDSLDQQFATTVATIQSWTPDDFNAQILGTSLTMADVYKAVLGTEIVVGGPATAYGAGSVAVAKVGSAMAKKTAAKAAANGAKLAASAASASVEGTEIFAVTTGATTTTTAASAGTISASAATALSLATVMAIGTLAIIASMEGVAKYVKKKNKDFYNQVFQLTLASIYMTKQMEFSQCIMENVANKNIPADVAAAAGFTPETVANGAALAIDMARAATGANAAANDVNNLNEQAKADDACGNIMTTGIINWAFCEISQAIYYVVRAFVNWANSVALSVIGVTVSSR</sequence>
<dbReference type="Proteomes" id="UP000231382">
    <property type="component" value="Unassembled WGS sequence"/>
</dbReference>
<dbReference type="AlphaFoldDB" id="A0A2H0W5R0"/>
<reference evidence="3" key="1">
    <citation type="submission" date="2017-09" db="EMBL/GenBank/DDBJ databases">
        <title>Depth-based differentiation of microbial function through sediment-hosted aquifers and enrichment of novel symbionts in the deep terrestrial subsurface.</title>
        <authorList>
            <person name="Probst A.J."/>
            <person name="Ladd B."/>
            <person name="Jarett J.K."/>
            <person name="Geller-Mcgrath D.E."/>
            <person name="Sieber C.M.K."/>
            <person name="Emerson J.B."/>
            <person name="Anantharaman K."/>
            <person name="Thomas B.C."/>
            <person name="Malmstrom R."/>
            <person name="Stieglmeier M."/>
            <person name="Klingl A."/>
            <person name="Woyke T."/>
            <person name="Ryan C.M."/>
            <person name="Banfield J.F."/>
        </authorList>
    </citation>
    <scope>NUCLEOTIDE SEQUENCE [LARGE SCALE GENOMIC DNA]</scope>
</reference>
<evidence type="ECO:0000313" key="2">
    <source>
        <dbReference type="EMBL" id="PIS07419.1"/>
    </source>
</evidence>
<keyword evidence="1" id="KW-0732">Signal</keyword>
<gene>
    <name evidence="2" type="ORF">COT78_03715</name>
</gene>
<evidence type="ECO:0000256" key="1">
    <source>
        <dbReference type="SAM" id="SignalP"/>
    </source>
</evidence>
<organism evidence="2 3">
    <name type="scientific">Candidatus Berkelbacteria bacterium CG10_big_fil_rev_8_21_14_0_10_43_13</name>
    <dbReference type="NCBI Taxonomy" id="1974514"/>
    <lineage>
        <taxon>Bacteria</taxon>
        <taxon>Candidatus Berkelbacteria</taxon>
    </lineage>
</organism>
<protein>
    <submittedName>
        <fullName evidence="2">Uncharacterized protein</fullName>
    </submittedName>
</protein>